<dbReference type="Proteomes" id="UP000195569">
    <property type="component" value="Unassembled WGS sequence"/>
</dbReference>
<gene>
    <name evidence="1" type="ORF">BN2476_830005</name>
</gene>
<dbReference type="EMBL" id="CYGY02000083">
    <property type="protein sequence ID" value="SIT50434.1"/>
    <property type="molecule type" value="Genomic_DNA"/>
</dbReference>
<reference evidence="1" key="1">
    <citation type="submission" date="2016-12" db="EMBL/GenBank/DDBJ databases">
        <authorList>
            <person name="Moulin L."/>
        </authorList>
    </citation>
    <scope>NUCLEOTIDE SEQUENCE [LARGE SCALE GENOMIC DNA]</scope>
    <source>
        <strain evidence="1">STM 7183</strain>
    </source>
</reference>
<evidence type="ECO:0000313" key="2">
    <source>
        <dbReference type="Proteomes" id="UP000195569"/>
    </source>
</evidence>
<evidence type="ECO:0000313" key="1">
    <source>
        <dbReference type="EMBL" id="SIT50434.1"/>
    </source>
</evidence>
<comment type="caution">
    <text evidence="1">The sequence shown here is derived from an EMBL/GenBank/DDBJ whole genome shotgun (WGS) entry which is preliminary data.</text>
</comment>
<sequence>MIFSQDGKSIYLTAGGGIVVEAKGQDVVVNDARNVTWNCSGDFTLALGGKFKVIAPGGTNFTTPTLQSSGDMQDNVATNPHTMAQMRTIYDGHNHIVTGVQAGSSQVTSNTPTQTE</sequence>
<proteinExistence type="predicted"/>
<organism evidence="1 2">
    <name type="scientific">Paraburkholderia piptadeniae</name>
    <dbReference type="NCBI Taxonomy" id="1701573"/>
    <lineage>
        <taxon>Bacteria</taxon>
        <taxon>Pseudomonadati</taxon>
        <taxon>Pseudomonadota</taxon>
        <taxon>Betaproteobacteria</taxon>
        <taxon>Burkholderiales</taxon>
        <taxon>Burkholderiaceae</taxon>
        <taxon>Paraburkholderia</taxon>
    </lineage>
</organism>
<dbReference type="AlphaFoldDB" id="A0A1N7SSI1"/>
<name>A0A1N7SSI1_9BURK</name>
<keyword evidence="2" id="KW-1185">Reference proteome</keyword>
<protein>
    <submittedName>
        <fullName evidence="1">Phage baseplate assembly protein V</fullName>
    </submittedName>
</protein>
<accession>A0A1N7SSI1</accession>